<gene>
    <name evidence="2" type="ORF">WB403_44125</name>
</gene>
<keyword evidence="3" id="KW-1185">Reference proteome</keyword>
<dbReference type="Pfam" id="PF01816">
    <property type="entry name" value="LRV"/>
    <property type="match status" value="1"/>
</dbReference>
<dbReference type="SUPFAM" id="SSF48371">
    <property type="entry name" value="ARM repeat"/>
    <property type="match status" value="1"/>
</dbReference>
<accession>A0ABU8GSC7</accession>
<feature type="region of interest" description="Disordered" evidence="1">
    <location>
        <begin position="1"/>
        <end position="27"/>
    </location>
</feature>
<dbReference type="Proteomes" id="UP001365781">
    <property type="component" value="Unassembled WGS sequence"/>
</dbReference>
<proteinExistence type="predicted"/>
<evidence type="ECO:0000313" key="3">
    <source>
        <dbReference type="Proteomes" id="UP001365781"/>
    </source>
</evidence>
<feature type="compositionally biased region" description="Low complexity" evidence="1">
    <location>
        <begin position="15"/>
        <end position="27"/>
    </location>
</feature>
<evidence type="ECO:0000256" key="1">
    <source>
        <dbReference type="SAM" id="MobiDB-lite"/>
    </source>
</evidence>
<dbReference type="RefSeq" id="WP_336536996.1">
    <property type="nucleotide sequence ID" value="NZ_JBBAYL010000009.1"/>
</dbReference>
<dbReference type="InterPro" id="IPR011989">
    <property type="entry name" value="ARM-like"/>
</dbReference>
<comment type="caution">
    <text evidence="2">The sequence shown here is derived from an EMBL/GenBank/DDBJ whole genome shotgun (WGS) entry which is preliminary data.</text>
</comment>
<evidence type="ECO:0000313" key="2">
    <source>
        <dbReference type="EMBL" id="MEI5616107.1"/>
    </source>
</evidence>
<sequence>MARTDDQLTWAAFGDPETPAAPETPADPARADALRLLAADTALHTEWVAGLAMNTAAPDEVLRRVLTVDPLPDPQYWLVHRALSPAVAHAAVAHPDPAIRKLVAENPHLPCDALAVLAQDPDPKVRRIAVVMAEEHEAELPAEAVARLTADPEPMVRYFAARLPGVPEATLLALAEDPDPRVRAAAIGPRTWPVLRPDVRTAAEADPHPWVREAVGRATFVDVPLPTTVDGFLAETDDRRRDSASAAPVDTELAALLVAHEDRWIRHGAAGNPHVPQALALTLAADAEPEVRLALSLRADLTEEQRAALDLTVPEGRHPVPAWVRERFGDQDALRKLAASRHVLLRRAVTCAPELAADVIERLAADEDYFVRLMLCENDHAPHDLLVEMFADWNGLSWALLAYRRDFARPGLARFADHPSHRLRYAALFDPDASPELVDRLSHDGDGMVRRHAAADPRLPHARLVGLLGADGMPRAAARNPALPAALMHRLLDVAGVAAVQSVTGVEG</sequence>
<reference evidence="2 3" key="1">
    <citation type="submission" date="2024-03" db="EMBL/GenBank/DDBJ databases">
        <title>First Report of Pectobacterium brasiliscabiei causing potato scab in china.</title>
        <authorList>
            <person name="Handique U."/>
        </authorList>
    </citation>
    <scope>NUCLEOTIDE SEQUENCE [LARGE SCALE GENOMIC DNA]</scope>
    <source>
        <strain evidence="2 3">ZRIMU1503</strain>
    </source>
</reference>
<dbReference type="InterPro" id="IPR004830">
    <property type="entry name" value="LRR_variant"/>
</dbReference>
<dbReference type="InterPro" id="IPR016024">
    <property type="entry name" value="ARM-type_fold"/>
</dbReference>
<dbReference type="EMBL" id="JBBAYM010000046">
    <property type="protein sequence ID" value="MEI5616107.1"/>
    <property type="molecule type" value="Genomic_DNA"/>
</dbReference>
<name>A0ABU8GSC7_9ACTN</name>
<dbReference type="Gene3D" id="1.25.10.10">
    <property type="entry name" value="Leucine-rich Repeat Variant"/>
    <property type="match status" value="2"/>
</dbReference>
<organism evidence="2 3">
    <name type="scientific">Streptomyces brasiliscabiei</name>
    <dbReference type="NCBI Taxonomy" id="2736302"/>
    <lineage>
        <taxon>Bacteria</taxon>
        <taxon>Bacillati</taxon>
        <taxon>Actinomycetota</taxon>
        <taxon>Actinomycetes</taxon>
        <taxon>Kitasatosporales</taxon>
        <taxon>Streptomycetaceae</taxon>
        <taxon>Streptomyces</taxon>
    </lineage>
</organism>
<protein>
    <submittedName>
        <fullName evidence="2">Uncharacterized protein</fullName>
    </submittedName>
</protein>